<dbReference type="Proteomes" id="UP000075714">
    <property type="component" value="Unassembled WGS sequence"/>
</dbReference>
<accession>A0A150FZR2</accession>
<evidence type="ECO:0000313" key="2">
    <source>
        <dbReference type="EMBL" id="KXZ43068.1"/>
    </source>
</evidence>
<feature type="compositionally biased region" description="Polar residues" evidence="1">
    <location>
        <begin position="207"/>
        <end position="241"/>
    </location>
</feature>
<evidence type="ECO:0000256" key="1">
    <source>
        <dbReference type="SAM" id="MobiDB-lite"/>
    </source>
</evidence>
<dbReference type="AlphaFoldDB" id="A0A150FZR2"/>
<dbReference type="EMBL" id="LSYV01000104">
    <property type="protein sequence ID" value="KXZ43068.1"/>
    <property type="molecule type" value="Genomic_DNA"/>
</dbReference>
<organism evidence="2 3">
    <name type="scientific">Gonium pectorale</name>
    <name type="common">Green alga</name>
    <dbReference type="NCBI Taxonomy" id="33097"/>
    <lineage>
        <taxon>Eukaryota</taxon>
        <taxon>Viridiplantae</taxon>
        <taxon>Chlorophyta</taxon>
        <taxon>core chlorophytes</taxon>
        <taxon>Chlorophyceae</taxon>
        <taxon>CS clade</taxon>
        <taxon>Chlamydomonadales</taxon>
        <taxon>Volvocaceae</taxon>
        <taxon>Gonium</taxon>
    </lineage>
</organism>
<feature type="compositionally biased region" description="Low complexity" evidence="1">
    <location>
        <begin position="152"/>
        <end position="167"/>
    </location>
</feature>
<keyword evidence="3" id="KW-1185">Reference proteome</keyword>
<name>A0A150FZR2_GONPE</name>
<gene>
    <name evidence="2" type="ORF">GPECTOR_104g74</name>
</gene>
<feature type="region of interest" description="Disordered" evidence="1">
    <location>
        <begin position="182"/>
        <end position="284"/>
    </location>
</feature>
<feature type="region of interest" description="Disordered" evidence="1">
    <location>
        <begin position="111"/>
        <end position="167"/>
    </location>
</feature>
<feature type="region of interest" description="Disordered" evidence="1">
    <location>
        <begin position="334"/>
        <end position="373"/>
    </location>
</feature>
<feature type="region of interest" description="Disordered" evidence="1">
    <location>
        <begin position="669"/>
        <end position="718"/>
    </location>
</feature>
<protein>
    <submittedName>
        <fullName evidence="2">Uncharacterized protein</fullName>
    </submittedName>
</protein>
<feature type="compositionally biased region" description="Basic residues" evidence="1">
    <location>
        <begin position="263"/>
        <end position="282"/>
    </location>
</feature>
<feature type="compositionally biased region" description="Basic and acidic residues" evidence="1">
    <location>
        <begin position="335"/>
        <end position="349"/>
    </location>
</feature>
<dbReference type="OrthoDB" id="540243at2759"/>
<feature type="compositionally biased region" description="Gly residues" evidence="1">
    <location>
        <begin position="186"/>
        <end position="206"/>
    </location>
</feature>
<feature type="compositionally biased region" description="Low complexity" evidence="1">
    <location>
        <begin position="130"/>
        <end position="143"/>
    </location>
</feature>
<dbReference type="STRING" id="33097.A0A150FZR2"/>
<evidence type="ECO:0000313" key="3">
    <source>
        <dbReference type="Proteomes" id="UP000075714"/>
    </source>
</evidence>
<sequence length="718" mass="72406">MALVAAVPTAVLPGLPPGAAPPSLSSRAAAVLQDPESAAHLQRFLPLDPGQFENHYVISSPGGVPVCDLEDICCDGASSIVGLPMGRETVVVLTPAPDGVPVPWVMPLDQPTGSSLRRTGGPSSLGLMPAPSGTASGAGSVAGFPSYGAGGATPEPTSHSTSHSAPLLPLALGDDEALDAAAAADGGSGGGDADGLIVVGGGGGGSPTASRTHSYGTPRSPQRASFASQASPWGSRTTPTRGSDAGVRRQASTPPPAAPSAAHHAHSSRTAPHQHHPSHHHLTSSYGVSAHVHAVHAAVPPSLPAISDGGATVRSNHLQAAMAAASAAATAAAARDTRGRGSPLLRRDGGGGPAVRASVTGEGGLPPYSPPSHMRLRASAPEPMLDLLHRGGGGGGGTEGGGGGADGLPLRLDKDLEEFKLVEAARRRAQRVEAILAHSQQLHTVQAQLYLPHYQATVTHGSAVAAGATHGSAAAAAVAGAAGAPEATAAARAPDRSDLASESSTTSAAAVATLHAAGRKRREAGAKPHNVAQVLSSLEAPLDRPMSVDLDALLSDIGAALAADAAAGDPRPITFDDTFRVRTERYLATLCRLNPAAFEEVSAAQAEADHRSSVERAKLRLRQLHGEVAGEPLTSAGKPRNQYDKAMAMLQAHRPFFLPPVLSREAVERAPVPPLPGPGGAGAARGAAQPRPVWDVGQSLFRERKRGDSSSTWTGAAS</sequence>
<proteinExistence type="predicted"/>
<reference evidence="3" key="1">
    <citation type="journal article" date="2016" name="Nat. Commun.">
        <title>The Gonium pectorale genome demonstrates co-option of cell cycle regulation during the evolution of multicellularity.</title>
        <authorList>
            <person name="Hanschen E.R."/>
            <person name="Marriage T.N."/>
            <person name="Ferris P.J."/>
            <person name="Hamaji T."/>
            <person name="Toyoda A."/>
            <person name="Fujiyama A."/>
            <person name="Neme R."/>
            <person name="Noguchi H."/>
            <person name="Minakuchi Y."/>
            <person name="Suzuki M."/>
            <person name="Kawai-Toyooka H."/>
            <person name="Smith D.R."/>
            <person name="Sparks H."/>
            <person name="Anderson J."/>
            <person name="Bakaric R."/>
            <person name="Luria V."/>
            <person name="Karger A."/>
            <person name="Kirschner M.W."/>
            <person name="Durand P.M."/>
            <person name="Michod R.E."/>
            <person name="Nozaki H."/>
            <person name="Olson B.J."/>
        </authorList>
    </citation>
    <scope>NUCLEOTIDE SEQUENCE [LARGE SCALE GENOMIC DNA]</scope>
    <source>
        <strain evidence="3">NIES-2863</strain>
    </source>
</reference>
<comment type="caution">
    <text evidence="2">The sequence shown here is derived from an EMBL/GenBank/DDBJ whole genome shotgun (WGS) entry which is preliminary data.</text>
</comment>
<feature type="compositionally biased region" description="Polar residues" evidence="1">
    <location>
        <begin position="709"/>
        <end position="718"/>
    </location>
</feature>